<name>A0A1I2IF83_9ACTN</name>
<evidence type="ECO:0000313" key="2">
    <source>
        <dbReference type="Proteomes" id="UP000181942"/>
    </source>
</evidence>
<proteinExistence type="predicted"/>
<organism evidence="1 2">
    <name type="scientific">Streptomyces mirabilis</name>
    <dbReference type="NCBI Taxonomy" id="68239"/>
    <lineage>
        <taxon>Bacteria</taxon>
        <taxon>Bacillati</taxon>
        <taxon>Actinomycetota</taxon>
        <taxon>Actinomycetes</taxon>
        <taxon>Kitasatosporales</taxon>
        <taxon>Streptomycetaceae</taxon>
        <taxon>Streptomyces</taxon>
    </lineage>
</organism>
<dbReference type="Proteomes" id="UP000181942">
    <property type="component" value="Unassembled WGS sequence"/>
</dbReference>
<protein>
    <submittedName>
        <fullName evidence="1">Uncharacterized protein</fullName>
    </submittedName>
</protein>
<gene>
    <name evidence="1" type="ORF">SAMN02787118_106149</name>
</gene>
<dbReference type="AlphaFoldDB" id="A0A1I2IF83"/>
<dbReference type="EMBL" id="FONR01000006">
    <property type="protein sequence ID" value="SFF39737.1"/>
    <property type="molecule type" value="Genomic_DNA"/>
</dbReference>
<sequence>MSGVEVALYVPAGADRVYPVGAPVDVLPLLRAGVPGPINVFAR</sequence>
<evidence type="ECO:0000313" key="1">
    <source>
        <dbReference type="EMBL" id="SFF39737.1"/>
    </source>
</evidence>
<accession>A0A1I2IF83</accession>
<reference evidence="1 2" key="1">
    <citation type="submission" date="2016-10" db="EMBL/GenBank/DDBJ databases">
        <authorList>
            <person name="de Groot N.N."/>
        </authorList>
    </citation>
    <scope>NUCLEOTIDE SEQUENCE [LARGE SCALE GENOMIC DNA]</scope>
    <source>
        <strain evidence="1 2">OK461</strain>
    </source>
</reference>